<keyword evidence="9" id="KW-1185">Reference proteome</keyword>
<evidence type="ECO:0000259" key="7">
    <source>
        <dbReference type="Pfam" id="PF20684"/>
    </source>
</evidence>
<dbReference type="OrthoDB" id="3529975at2759"/>
<comment type="subcellular location">
    <subcellularLocation>
        <location evidence="1">Membrane</location>
        <topology evidence="1">Multi-pass membrane protein</topology>
    </subcellularLocation>
</comment>
<dbReference type="AlphaFoldDB" id="A0A5N6UBS2"/>
<accession>A0A5N6UBS2</accession>
<dbReference type="PANTHER" id="PTHR33048:SF47">
    <property type="entry name" value="INTEGRAL MEMBRANE PROTEIN-RELATED"/>
    <property type="match status" value="1"/>
</dbReference>
<feature type="transmembrane region" description="Helical" evidence="6">
    <location>
        <begin position="24"/>
        <end position="43"/>
    </location>
</feature>
<proteinExistence type="inferred from homology"/>
<dbReference type="EMBL" id="ML738784">
    <property type="protein sequence ID" value="KAE8156025.1"/>
    <property type="molecule type" value="Genomic_DNA"/>
</dbReference>
<keyword evidence="3 6" id="KW-1133">Transmembrane helix</keyword>
<comment type="similarity">
    <text evidence="5">Belongs to the SAT4 family.</text>
</comment>
<reference evidence="8 9" key="1">
    <citation type="submission" date="2019-04" db="EMBL/GenBank/DDBJ databases">
        <title>Friends and foes A comparative genomics study of 23 Aspergillus species from section Flavi.</title>
        <authorList>
            <consortium name="DOE Joint Genome Institute"/>
            <person name="Kjaerbolling I."/>
            <person name="Vesth T."/>
            <person name="Frisvad J.C."/>
            <person name="Nybo J.L."/>
            <person name="Theobald S."/>
            <person name="Kildgaard S."/>
            <person name="Isbrandt T."/>
            <person name="Kuo A."/>
            <person name="Sato A."/>
            <person name="Lyhne E.K."/>
            <person name="Kogle M.E."/>
            <person name="Wiebenga A."/>
            <person name="Kun R.S."/>
            <person name="Lubbers R.J."/>
            <person name="Makela M.R."/>
            <person name="Barry K."/>
            <person name="Chovatia M."/>
            <person name="Clum A."/>
            <person name="Daum C."/>
            <person name="Haridas S."/>
            <person name="He G."/>
            <person name="LaButti K."/>
            <person name="Lipzen A."/>
            <person name="Mondo S."/>
            <person name="Riley R."/>
            <person name="Salamov A."/>
            <person name="Simmons B.A."/>
            <person name="Magnuson J.K."/>
            <person name="Henrissat B."/>
            <person name="Mortensen U.H."/>
            <person name="Larsen T.O."/>
            <person name="Devries R.P."/>
            <person name="Grigoriev I.V."/>
            <person name="Machida M."/>
            <person name="Baker S.E."/>
            <person name="Andersen M.R."/>
        </authorList>
    </citation>
    <scope>NUCLEOTIDE SEQUENCE [LARGE SCALE GENOMIC DNA]</scope>
    <source>
        <strain evidence="8 9">CBS 117626</strain>
    </source>
</reference>
<organism evidence="8 9">
    <name type="scientific">Aspergillus tamarii</name>
    <dbReference type="NCBI Taxonomy" id="41984"/>
    <lineage>
        <taxon>Eukaryota</taxon>
        <taxon>Fungi</taxon>
        <taxon>Dikarya</taxon>
        <taxon>Ascomycota</taxon>
        <taxon>Pezizomycotina</taxon>
        <taxon>Eurotiomycetes</taxon>
        <taxon>Eurotiomycetidae</taxon>
        <taxon>Eurotiales</taxon>
        <taxon>Aspergillaceae</taxon>
        <taxon>Aspergillus</taxon>
        <taxon>Aspergillus subgen. Circumdati</taxon>
    </lineage>
</organism>
<feature type="transmembrane region" description="Helical" evidence="6">
    <location>
        <begin position="55"/>
        <end position="74"/>
    </location>
</feature>
<dbReference type="InterPro" id="IPR052337">
    <property type="entry name" value="SAT4-like"/>
</dbReference>
<feature type="domain" description="Rhodopsin" evidence="7">
    <location>
        <begin position="2"/>
        <end position="115"/>
    </location>
</feature>
<evidence type="ECO:0000256" key="6">
    <source>
        <dbReference type="SAM" id="Phobius"/>
    </source>
</evidence>
<dbReference type="Pfam" id="PF20684">
    <property type="entry name" value="Fung_rhodopsin"/>
    <property type="match status" value="1"/>
</dbReference>
<keyword evidence="2 6" id="KW-0812">Transmembrane</keyword>
<evidence type="ECO:0000313" key="8">
    <source>
        <dbReference type="EMBL" id="KAE8156025.1"/>
    </source>
</evidence>
<name>A0A5N6UBS2_ASPTM</name>
<dbReference type="PANTHER" id="PTHR33048">
    <property type="entry name" value="PTH11-LIKE INTEGRAL MEMBRANE PROTEIN (AFU_ORTHOLOGUE AFUA_5G11245)"/>
    <property type="match status" value="1"/>
</dbReference>
<dbReference type="Proteomes" id="UP000326950">
    <property type="component" value="Unassembled WGS sequence"/>
</dbReference>
<sequence length="222" mass="24087">MNSNWSPVVIGTCGDVKKTEFAFAGYNLVVDLLVVTLPMPIVWSLQMADKKTMGVTAAFLLGLITAGINIGRIVQTKLCEPSNTTYCALDASILISAEITSGILVSCAPTLGPLLLRHRAHGYVERSSRKVPTIGSSGQKWQQRKLQSTTLLNSQDEYYELDKSKVLMETQITSPTSYHFGNQPHGQANSRYSAGILVENEMRVSDSAAPAGQSTPGHVQSW</sequence>
<gene>
    <name evidence="8" type="ORF">BDV40DRAFT_99665</name>
</gene>
<dbReference type="GO" id="GO:0016020">
    <property type="term" value="C:membrane"/>
    <property type="evidence" value="ECO:0007669"/>
    <property type="project" value="UniProtKB-SubCell"/>
</dbReference>
<protein>
    <recommendedName>
        <fullName evidence="7">Rhodopsin domain-containing protein</fullName>
    </recommendedName>
</protein>
<keyword evidence="4 6" id="KW-0472">Membrane</keyword>
<dbReference type="InterPro" id="IPR049326">
    <property type="entry name" value="Rhodopsin_dom_fungi"/>
</dbReference>
<evidence type="ECO:0000256" key="5">
    <source>
        <dbReference type="ARBA" id="ARBA00038359"/>
    </source>
</evidence>
<evidence type="ECO:0000256" key="1">
    <source>
        <dbReference type="ARBA" id="ARBA00004141"/>
    </source>
</evidence>
<evidence type="ECO:0000256" key="4">
    <source>
        <dbReference type="ARBA" id="ARBA00023136"/>
    </source>
</evidence>
<evidence type="ECO:0000256" key="2">
    <source>
        <dbReference type="ARBA" id="ARBA00022692"/>
    </source>
</evidence>
<evidence type="ECO:0000256" key="3">
    <source>
        <dbReference type="ARBA" id="ARBA00022989"/>
    </source>
</evidence>
<evidence type="ECO:0000313" key="9">
    <source>
        <dbReference type="Proteomes" id="UP000326950"/>
    </source>
</evidence>